<dbReference type="PANTHER" id="PTHR47963:SF9">
    <property type="entry name" value="CRISPR-ASSOCIATED ENDONUCLEASE_HELICASE CAS3"/>
    <property type="match status" value="1"/>
</dbReference>
<organism evidence="13 14">
    <name type="scientific">Parasutterella secunda</name>
    <dbReference type="NCBI Taxonomy" id="626947"/>
    <lineage>
        <taxon>Bacteria</taxon>
        <taxon>Pseudomonadati</taxon>
        <taxon>Pseudomonadota</taxon>
        <taxon>Betaproteobacteria</taxon>
        <taxon>Burkholderiales</taxon>
        <taxon>Sutterellaceae</taxon>
        <taxon>Parasutterella</taxon>
    </lineage>
</organism>
<dbReference type="InterPro" id="IPR050547">
    <property type="entry name" value="DEAD_box_RNA_helicases"/>
</dbReference>
<evidence type="ECO:0000256" key="7">
    <source>
        <dbReference type="ARBA" id="ARBA00022806"/>
    </source>
</evidence>
<dbReference type="Gene3D" id="3.40.50.300">
    <property type="entry name" value="P-loop containing nucleotide triphosphate hydrolases"/>
    <property type="match status" value="2"/>
</dbReference>
<evidence type="ECO:0000256" key="4">
    <source>
        <dbReference type="ARBA" id="ARBA00022723"/>
    </source>
</evidence>
<evidence type="ECO:0000256" key="9">
    <source>
        <dbReference type="ARBA" id="ARBA00023118"/>
    </source>
</evidence>
<dbReference type="SUPFAM" id="SSF52540">
    <property type="entry name" value="P-loop containing nucleoside triphosphate hydrolases"/>
    <property type="match status" value="1"/>
</dbReference>
<evidence type="ECO:0000256" key="2">
    <source>
        <dbReference type="ARBA" id="ARBA00009046"/>
    </source>
</evidence>
<keyword evidence="4" id="KW-0479">Metal-binding</keyword>
<feature type="domain" description="HD Cas3-type" evidence="12">
    <location>
        <begin position="32"/>
        <end position="202"/>
    </location>
</feature>
<keyword evidence="6" id="KW-0378">Hydrolase</keyword>
<dbReference type="Pfam" id="PF18019">
    <property type="entry name" value="Cas3_HD"/>
    <property type="match status" value="1"/>
</dbReference>
<dbReference type="InterPro" id="IPR011545">
    <property type="entry name" value="DEAD/DEAH_box_helicase_dom"/>
</dbReference>
<dbReference type="PROSITE" id="PS51194">
    <property type="entry name" value="HELICASE_CTER"/>
    <property type="match status" value="1"/>
</dbReference>
<comment type="similarity">
    <text evidence="1">In the N-terminal section; belongs to the CRISPR-associated nuclease Cas3-HD family.</text>
</comment>
<feature type="domain" description="Helicase ATP-binding" evidence="10">
    <location>
        <begin position="255"/>
        <end position="442"/>
    </location>
</feature>
<sequence>MRRPKIEDNCHVCKAIAFQDCLAKTRTNTEGTVTAGRSVWEHCLIVGNIAQELAKLFPKDTFKTTDIKTIGLLASLHDLGKICPSFQNKLKRVIEDNNLLDADRIIEERHQFHGGVTYISLRDWGLQDKLAWALGSHHKILIKGNLELLTSTSSLLGGVSWENERQNFFKNLKKYFQVEEIPYFDDYHAETIAGITQQADWLGSAELFEDPNIQWKKLTVNLLKDNGYAIPSIKKNLTFKEIFGFSPRQIQQDFIDAISAPGVYILEAPMGIGKTEAALYAAYKMLNQGLARGIYFALPTCLTSLKIKERVDEFLSKIQAESDLSSQIIVGSRFDSGALSPGKSWFSQRSRRILDTFGVGTLDQALFASMINKRSFATLAGLAGKVVILDEVHSYDFFTRVFLETLVKKLSDLGSTVLILSATLSSDSKKALLNFSQTDKNYRFNDSYPLITHYSNKQKLIELPSKVPSQQTVSFDLKTDTSAVIEEVIKRARSGQQILWIENSVADCQRIYSDILAKYDLQGIELGLIHSRFLPSHRRELEDHWVSIYGKNGIEVRNEQGRILIGTQVLEQSLDIDADFLVSRLAPIDLLLQRIGRLWRHSHIKRPVTAKRQIWIITPEQDQESLQEDFAATYRVYYPYILRRTKEVLTECTQKTFQLPEQIRNLIESVYRDRTETDSYFSDPLNAMLHGDGKRKGIIEMRNLAKKAEVTENCQETRLSDPMTDLLIVRSIKADKDNRETTLCTFDNEMITLPWVCNDHSLKARLSRLIEKQLLSIRRNSFTPKTDTDLLIKTYHLNQYVYLEDSPLWIAVINSEGMLRSLGEDCPSAFSYRFRMASGNLGLQYLKRKI</sequence>
<keyword evidence="3" id="KW-0540">Nuclease</keyword>
<evidence type="ECO:0000256" key="3">
    <source>
        <dbReference type="ARBA" id="ARBA00022722"/>
    </source>
</evidence>
<accession>A0ABS2GSU5</accession>
<gene>
    <name evidence="13" type="primary">cas3</name>
    <name evidence="13" type="ORF">H5985_06520</name>
</gene>
<dbReference type="SMART" id="SM00487">
    <property type="entry name" value="DEXDc"/>
    <property type="match status" value="1"/>
</dbReference>
<name>A0ABS2GSU5_9BURK</name>
<dbReference type="Gene3D" id="1.10.3210.30">
    <property type="match status" value="1"/>
</dbReference>
<keyword evidence="14" id="KW-1185">Reference proteome</keyword>
<comment type="caution">
    <text evidence="13">The sequence shown here is derived from an EMBL/GenBank/DDBJ whole genome shotgun (WGS) entry which is preliminary data.</text>
</comment>
<evidence type="ECO:0000256" key="8">
    <source>
        <dbReference type="ARBA" id="ARBA00022840"/>
    </source>
</evidence>
<evidence type="ECO:0000256" key="1">
    <source>
        <dbReference type="ARBA" id="ARBA00006847"/>
    </source>
</evidence>
<dbReference type="NCBIfam" id="TIGR01587">
    <property type="entry name" value="cas3_core"/>
    <property type="match status" value="1"/>
</dbReference>
<evidence type="ECO:0000259" key="10">
    <source>
        <dbReference type="PROSITE" id="PS51192"/>
    </source>
</evidence>
<dbReference type="InterPro" id="IPR006483">
    <property type="entry name" value="CRISPR-assoc_Cas3_HD"/>
</dbReference>
<dbReference type="PROSITE" id="PS51643">
    <property type="entry name" value="HD_CAS3"/>
    <property type="match status" value="1"/>
</dbReference>
<keyword evidence="7" id="KW-0347">Helicase</keyword>
<evidence type="ECO:0000256" key="6">
    <source>
        <dbReference type="ARBA" id="ARBA00022801"/>
    </source>
</evidence>
<evidence type="ECO:0000259" key="12">
    <source>
        <dbReference type="PROSITE" id="PS51643"/>
    </source>
</evidence>
<keyword evidence="8" id="KW-0067">ATP-binding</keyword>
<keyword evidence="9" id="KW-0051">Antiviral defense</keyword>
<dbReference type="Proteomes" id="UP000777002">
    <property type="component" value="Unassembled WGS sequence"/>
</dbReference>
<dbReference type="Pfam" id="PF00270">
    <property type="entry name" value="DEAD"/>
    <property type="match status" value="1"/>
</dbReference>
<evidence type="ECO:0000259" key="11">
    <source>
        <dbReference type="PROSITE" id="PS51194"/>
    </source>
</evidence>
<dbReference type="CDD" id="cd09641">
    <property type="entry name" value="Cas3''_I"/>
    <property type="match status" value="1"/>
</dbReference>
<protein>
    <submittedName>
        <fullName evidence="13">CRISPR-associated helicase Cas3</fullName>
    </submittedName>
</protein>
<dbReference type="InterPro" id="IPR001650">
    <property type="entry name" value="Helicase_C-like"/>
</dbReference>
<feature type="domain" description="Helicase C-terminal" evidence="11">
    <location>
        <begin position="484"/>
        <end position="667"/>
    </location>
</feature>
<dbReference type="InterPro" id="IPR006474">
    <property type="entry name" value="Helicase_Cas3_CRISPR-ass_core"/>
</dbReference>
<proteinExistence type="inferred from homology"/>
<dbReference type="InterPro" id="IPR014001">
    <property type="entry name" value="Helicase_ATP-bd"/>
</dbReference>
<evidence type="ECO:0000313" key="14">
    <source>
        <dbReference type="Proteomes" id="UP000777002"/>
    </source>
</evidence>
<dbReference type="InterPro" id="IPR027417">
    <property type="entry name" value="P-loop_NTPase"/>
</dbReference>
<dbReference type="EMBL" id="JACJKX010000011">
    <property type="protein sequence ID" value="MBM6928918.1"/>
    <property type="molecule type" value="Genomic_DNA"/>
</dbReference>
<dbReference type="InterPro" id="IPR038257">
    <property type="entry name" value="CRISPR-assoc_Cas3_HD_sf"/>
</dbReference>
<dbReference type="RefSeq" id="WP_205050507.1">
    <property type="nucleotide sequence ID" value="NZ_JACJKX010000011.1"/>
</dbReference>
<keyword evidence="5" id="KW-0547">Nucleotide-binding</keyword>
<dbReference type="SMART" id="SM00490">
    <property type="entry name" value="HELICc"/>
    <property type="match status" value="1"/>
</dbReference>
<dbReference type="NCBIfam" id="TIGR01596">
    <property type="entry name" value="cas3_HD"/>
    <property type="match status" value="1"/>
</dbReference>
<dbReference type="InterPro" id="IPR054712">
    <property type="entry name" value="Cas3-like_dom"/>
</dbReference>
<dbReference type="Pfam" id="PF22590">
    <property type="entry name" value="Cas3-like_C_2"/>
    <property type="match status" value="1"/>
</dbReference>
<comment type="similarity">
    <text evidence="2">In the central section; belongs to the CRISPR-associated helicase Cas3 family.</text>
</comment>
<reference evidence="13 14" key="1">
    <citation type="journal article" date="2021" name="Sci. Rep.">
        <title>The distribution of antibiotic resistance genes in chicken gut microbiota commensals.</title>
        <authorList>
            <person name="Juricova H."/>
            <person name="Matiasovicova J."/>
            <person name="Kubasova T."/>
            <person name="Cejkova D."/>
            <person name="Rychlik I."/>
        </authorList>
    </citation>
    <scope>NUCLEOTIDE SEQUENCE [LARGE SCALE GENOMIC DNA]</scope>
    <source>
        <strain evidence="13 14">An562</strain>
    </source>
</reference>
<dbReference type="PANTHER" id="PTHR47963">
    <property type="entry name" value="DEAD-BOX ATP-DEPENDENT RNA HELICASE 47, MITOCHONDRIAL"/>
    <property type="match status" value="1"/>
</dbReference>
<dbReference type="PROSITE" id="PS51192">
    <property type="entry name" value="HELICASE_ATP_BIND_1"/>
    <property type="match status" value="1"/>
</dbReference>
<dbReference type="SUPFAM" id="SSF109604">
    <property type="entry name" value="HD-domain/PDEase-like"/>
    <property type="match status" value="1"/>
</dbReference>
<evidence type="ECO:0000313" key="13">
    <source>
        <dbReference type="EMBL" id="MBM6928918.1"/>
    </source>
</evidence>
<evidence type="ECO:0000256" key="5">
    <source>
        <dbReference type="ARBA" id="ARBA00022741"/>
    </source>
</evidence>